<dbReference type="OrthoDB" id="5876828at2759"/>
<dbReference type="Gene3D" id="3.40.33.10">
    <property type="entry name" value="CAP"/>
    <property type="match status" value="1"/>
</dbReference>
<gene>
    <name evidence="3" type="ORF">ANCCAN_30313</name>
</gene>
<evidence type="ECO:0000259" key="2">
    <source>
        <dbReference type="SMART" id="SM00198"/>
    </source>
</evidence>
<reference evidence="3 4" key="1">
    <citation type="submission" date="2014-10" db="EMBL/GenBank/DDBJ databases">
        <title>Draft genome of the hookworm Ancylostoma caninum.</title>
        <authorList>
            <person name="Mitreva M."/>
        </authorList>
    </citation>
    <scope>NUCLEOTIDE SEQUENCE [LARGE SCALE GENOMIC DNA]</scope>
    <source>
        <strain evidence="3 4">Baltimore</strain>
    </source>
</reference>
<keyword evidence="4" id="KW-1185">Reference proteome</keyword>
<dbReference type="Proteomes" id="UP000252519">
    <property type="component" value="Unassembled WGS sequence"/>
</dbReference>
<organism evidence="3 4">
    <name type="scientific">Ancylostoma caninum</name>
    <name type="common">Dog hookworm</name>
    <dbReference type="NCBI Taxonomy" id="29170"/>
    <lineage>
        <taxon>Eukaryota</taxon>
        <taxon>Metazoa</taxon>
        <taxon>Ecdysozoa</taxon>
        <taxon>Nematoda</taxon>
        <taxon>Chromadorea</taxon>
        <taxon>Rhabditida</taxon>
        <taxon>Rhabditina</taxon>
        <taxon>Rhabditomorpha</taxon>
        <taxon>Strongyloidea</taxon>
        <taxon>Ancylostomatidae</taxon>
        <taxon>Ancylostomatinae</taxon>
        <taxon>Ancylostoma</taxon>
    </lineage>
</organism>
<sequence length="241" mass="26946">MRLVIALLAVSFAVCARAQSSGCTLDGDTRKQFLDFHNQKRRDVASGSVKGFKKAKNMYELSWSCELESKARQHISSCPGTVRGLGSTGANNMMWSGSHLQPKQLIQQTLDAWWKPAQQHRLGPDNRYPGGQLFNVANIINAATTQLGCTYNQCGNTLEILCLYDDVAYLTNKILYDTGKPCTNSEECSTYKGSTCNNGLCVKPYEKPDDGTNTMCRNGNVMTDKMRKTILDLHNDFRYRF</sequence>
<accession>A0A368EXH2</accession>
<feature type="domain" description="SCP" evidence="2">
    <location>
        <begin position="28"/>
        <end position="172"/>
    </location>
</feature>
<evidence type="ECO:0000313" key="3">
    <source>
        <dbReference type="EMBL" id="RCN23998.1"/>
    </source>
</evidence>
<feature type="chain" id="PRO_5016778232" evidence="1">
    <location>
        <begin position="19"/>
        <end position="241"/>
    </location>
</feature>
<name>A0A368EXH2_ANCCA</name>
<feature type="signal peptide" evidence="1">
    <location>
        <begin position="1"/>
        <end position="18"/>
    </location>
</feature>
<dbReference type="Pfam" id="PF00188">
    <property type="entry name" value="CAP"/>
    <property type="match status" value="1"/>
</dbReference>
<dbReference type="SMART" id="SM00198">
    <property type="entry name" value="SCP"/>
    <property type="match status" value="1"/>
</dbReference>
<dbReference type="STRING" id="29170.A0A368EXH2"/>
<protein>
    <submittedName>
        <fullName evidence="3">SCP-like protein</fullName>
    </submittedName>
</protein>
<comment type="caution">
    <text evidence="3">The sequence shown here is derived from an EMBL/GenBank/DDBJ whole genome shotgun (WGS) entry which is preliminary data.</text>
</comment>
<proteinExistence type="predicted"/>
<evidence type="ECO:0000256" key="1">
    <source>
        <dbReference type="SAM" id="SignalP"/>
    </source>
</evidence>
<dbReference type="InterPro" id="IPR035940">
    <property type="entry name" value="CAP_sf"/>
</dbReference>
<dbReference type="InterPro" id="IPR014044">
    <property type="entry name" value="CAP_dom"/>
</dbReference>
<dbReference type="AlphaFoldDB" id="A0A368EXH2"/>
<evidence type="ECO:0000313" key="4">
    <source>
        <dbReference type="Proteomes" id="UP000252519"/>
    </source>
</evidence>
<dbReference type="CDD" id="cd05380">
    <property type="entry name" value="CAP_euk"/>
    <property type="match status" value="1"/>
</dbReference>
<dbReference type="EMBL" id="JOJR01024472">
    <property type="protein sequence ID" value="RCN23998.1"/>
    <property type="molecule type" value="Genomic_DNA"/>
</dbReference>
<keyword evidence="1" id="KW-0732">Signal</keyword>
<dbReference type="SUPFAM" id="SSF55797">
    <property type="entry name" value="PR-1-like"/>
    <property type="match status" value="1"/>
</dbReference>